<dbReference type="GO" id="GO:0046872">
    <property type="term" value="F:metal ion binding"/>
    <property type="evidence" value="ECO:0007669"/>
    <property type="project" value="InterPro"/>
</dbReference>
<dbReference type="GO" id="GO:0009432">
    <property type="term" value="P:SOS response"/>
    <property type="evidence" value="ECO:0007669"/>
    <property type="project" value="TreeGrafter"/>
</dbReference>
<dbReference type="AlphaFoldDB" id="A0A1I2RMC0"/>
<dbReference type="EMBL" id="FOOK01000032">
    <property type="protein sequence ID" value="SFG41600.1"/>
    <property type="molecule type" value="Genomic_DNA"/>
</dbReference>
<dbReference type="GO" id="GO:0016740">
    <property type="term" value="F:transferase activity"/>
    <property type="evidence" value="ECO:0007669"/>
    <property type="project" value="UniProtKB-KW"/>
</dbReference>
<evidence type="ECO:0000313" key="4">
    <source>
        <dbReference type="Proteomes" id="UP000198661"/>
    </source>
</evidence>
<dbReference type="GO" id="GO:0005737">
    <property type="term" value="C:cytoplasm"/>
    <property type="evidence" value="ECO:0007669"/>
    <property type="project" value="TreeGrafter"/>
</dbReference>
<keyword evidence="4" id="KW-1185">Reference proteome</keyword>
<dbReference type="GO" id="GO:0004363">
    <property type="term" value="F:glutathione synthase activity"/>
    <property type="evidence" value="ECO:0007669"/>
    <property type="project" value="InterPro"/>
</dbReference>
<reference evidence="3 4" key="1">
    <citation type="submission" date="2016-10" db="EMBL/GenBank/DDBJ databases">
        <authorList>
            <person name="de Groot N.N."/>
        </authorList>
    </citation>
    <scope>NUCLEOTIDE SEQUENCE [LARGE SCALE GENOMIC DNA]</scope>
    <source>
        <strain evidence="3 4">DSM 44945</strain>
    </source>
</reference>
<evidence type="ECO:0000259" key="2">
    <source>
        <dbReference type="PROSITE" id="PS50975"/>
    </source>
</evidence>
<dbReference type="RefSeq" id="WP_218154450.1">
    <property type="nucleotide sequence ID" value="NZ_FOOK01000032.1"/>
</dbReference>
<dbReference type="Pfam" id="PF02955">
    <property type="entry name" value="GSH-S_ATP"/>
    <property type="match status" value="1"/>
</dbReference>
<dbReference type="GO" id="GO:0005524">
    <property type="term" value="F:ATP binding"/>
    <property type="evidence" value="ECO:0007669"/>
    <property type="project" value="UniProtKB-UniRule"/>
</dbReference>
<dbReference type="GO" id="GO:0018169">
    <property type="term" value="F:ribosomal S6-glutamic acid ligase activity"/>
    <property type="evidence" value="ECO:0007669"/>
    <property type="project" value="TreeGrafter"/>
</dbReference>
<sequence>MNIYAQILIDEAKRRGIRVKVIDKATGMFVLEHNGKRIRCRESLTDRTSAVAMTICENKALTRRLLKREGFSVPEQVVLSRDANPEEIRSAAETQLKKWGSAVVKPLRGEQGAGITVDVSTPGEVERAFRFAAENGDEVVLEQYVKGRDLRIIVIDHAFVAAIERTPARVTGDGRHTVRQLAEKANRKLREQTGGEARIPLDEETRRVVRQAGFDWDAVPPAGKTVPLRKTANFHTGGTIRDVTDQVPPRLRRIAEEASRILDIPVVGFDFIVPDYTGERYVIIEANERPGLANHEPQPTAERFIDFLFPETKEEAKERAG</sequence>
<feature type="domain" description="ATP-grasp" evidence="2">
    <location>
        <begin position="63"/>
        <end position="313"/>
    </location>
</feature>
<keyword evidence="1" id="KW-0547">Nucleotide-binding</keyword>
<dbReference type="InterPro" id="IPR004218">
    <property type="entry name" value="GSHS_ATP-bd"/>
</dbReference>
<dbReference type="PANTHER" id="PTHR21621">
    <property type="entry name" value="RIBOSOMAL PROTEIN S6 MODIFICATION PROTEIN"/>
    <property type="match status" value="1"/>
</dbReference>
<dbReference type="InterPro" id="IPR013815">
    <property type="entry name" value="ATP_grasp_subdomain_1"/>
</dbReference>
<name>A0A1I2RMC0_9BACL</name>
<keyword evidence="3" id="KW-0808">Transferase</keyword>
<dbReference type="Gene3D" id="3.30.1490.20">
    <property type="entry name" value="ATP-grasp fold, A domain"/>
    <property type="match status" value="1"/>
</dbReference>
<accession>A0A1I2RMC0</accession>
<dbReference type="Proteomes" id="UP000198661">
    <property type="component" value="Unassembled WGS sequence"/>
</dbReference>
<organism evidence="3 4">
    <name type="scientific">Planifilum fulgidum</name>
    <dbReference type="NCBI Taxonomy" id="201973"/>
    <lineage>
        <taxon>Bacteria</taxon>
        <taxon>Bacillati</taxon>
        <taxon>Bacillota</taxon>
        <taxon>Bacilli</taxon>
        <taxon>Bacillales</taxon>
        <taxon>Thermoactinomycetaceae</taxon>
        <taxon>Planifilum</taxon>
    </lineage>
</organism>
<proteinExistence type="predicted"/>
<protein>
    <submittedName>
        <fullName evidence="3">GNAT-family acetyltransferase TIGR03103</fullName>
    </submittedName>
</protein>
<evidence type="ECO:0000313" key="3">
    <source>
        <dbReference type="EMBL" id="SFG41600.1"/>
    </source>
</evidence>
<dbReference type="InterPro" id="IPR011761">
    <property type="entry name" value="ATP-grasp"/>
</dbReference>
<dbReference type="PROSITE" id="PS50975">
    <property type="entry name" value="ATP_GRASP"/>
    <property type="match status" value="1"/>
</dbReference>
<keyword evidence="1" id="KW-0067">ATP-binding</keyword>
<dbReference type="PANTHER" id="PTHR21621:SF0">
    <property type="entry name" value="BETA-CITRYLGLUTAMATE SYNTHASE B-RELATED"/>
    <property type="match status" value="1"/>
</dbReference>
<dbReference type="STRING" id="201973.SAMN04488025_1328"/>
<dbReference type="SUPFAM" id="SSF56059">
    <property type="entry name" value="Glutathione synthetase ATP-binding domain-like"/>
    <property type="match status" value="1"/>
</dbReference>
<dbReference type="Gene3D" id="3.30.470.20">
    <property type="entry name" value="ATP-grasp fold, B domain"/>
    <property type="match status" value="2"/>
</dbReference>
<gene>
    <name evidence="3" type="ORF">SAMN04488025_1328</name>
</gene>
<evidence type="ECO:0000256" key="1">
    <source>
        <dbReference type="PROSITE-ProRule" id="PRU00409"/>
    </source>
</evidence>